<name>A0A401U809_9BACT</name>
<evidence type="ECO:0000313" key="11">
    <source>
        <dbReference type="Proteomes" id="UP000288227"/>
    </source>
</evidence>
<protein>
    <submittedName>
        <fullName evidence="10">ABC transporter permease</fullName>
    </submittedName>
</protein>
<feature type="transmembrane region" description="Helical" evidence="7">
    <location>
        <begin position="506"/>
        <end position="525"/>
    </location>
</feature>
<keyword evidence="2" id="KW-1003">Cell membrane</keyword>
<comment type="similarity">
    <text evidence="6">Belongs to the ABC-4 integral membrane protein family.</text>
</comment>
<feature type="transmembrane region" description="Helical" evidence="7">
    <location>
        <begin position="408"/>
        <end position="434"/>
    </location>
</feature>
<dbReference type="Pfam" id="PF12704">
    <property type="entry name" value="MacB_PCD"/>
    <property type="match status" value="2"/>
</dbReference>
<dbReference type="InterPro" id="IPR003838">
    <property type="entry name" value="ABC3_permease_C"/>
</dbReference>
<reference evidence="10 11" key="1">
    <citation type="submission" date="2018-11" db="EMBL/GenBank/DDBJ databases">
        <title>Chryseotalea sanarue gen. nov., sp., nov., a member of the family Cytophagaceae, isolated from a brackish lake in Hamamatsu Japan.</title>
        <authorList>
            <person name="Maejima Y."/>
            <person name="Iino T."/>
            <person name="Muraguchi Y."/>
            <person name="Fukuda K."/>
            <person name="Ohkuma M."/>
            <person name="Moriuchi R."/>
            <person name="Dohra H."/>
            <person name="Kimbara K."/>
            <person name="Shintani M."/>
        </authorList>
    </citation>
    <scope>NUCLEOTIDE SEQUENCE [LARGE SCALE GENOMIC DNA]</scope>
    <source>
        <strain evidence="10 11">Ys</strain>
    </source>
</reference>
<accession>A0A401U809</accession>
<dbReference type="PANTHER" id="PTHR30572:SF4">
    <property type="entry name" value="ABC TRANSPORTER PERMEASE YTRF"/>
    <property type="match status" value="1"/>
</dbReference>
<dbReference type="GO" id="GO:0005886">
    <property type="term" value="C:plasma membrane"/>
    <property type="evidence" value="ECO:0007669"/>
    <property type="project" value="UniProtKB-SubCell"/>
</dbReference>
<comment type="caution">
    <text evidence="10">The sequence shown here is derived from an EMBL/GenBank/DDBJ whole genome shotgun (WGS) entry which is preliminary data.</text>
</comment>
<evidence type="ECO:0000256" key="6">
    <source>
        <dbReference type="ARBA" id="ARBA00038076"/>
    </source>
</evidence>
<feature type="transmembrane region" description="Helical" evidence="7">
    <location>
        <begin position="829"/>
        <end position="849"/>
    </location>
</feature>
<evidence type="ECO:0000256" key="1">
    <source>
        <dbReference type="ARBA" id="ARBA00004651"/>
    </source>
</evidence>
<dbReference type="GO" id="GO:0022857">
    <property type="term" value="F:transmembrane transporter activity"/>
    <property type="evidence" value="ECO:0007669"/>
    <property type="project" value="TreeGrafter"/>
</dbReference>
<evidence type="ECO:0000256" key="3">
    <source>
        <dbReference type="ARBA" id="ARBA00022692"/>
    </source>
</evidence>
<dbReference type="InterPro" id="IPR047699">
    <property type="entry name" value="Permease_put_prefix"/>
</dbReference>
<proteinExistence type="inferred from homology"/>
<dbReference type="RefSeq" id="WP_127121667.1">
    <property type="nucleotide sequence ID" value="NZ_BHXQ01000002.1"/>
</dbReference>
<evidence type="ECO:0000256" key="4">
    <source>
        <dbReference type="ARBA" id="ARBA00022989"/>
    </source>
</evidence>
<dbReference type="OrthoDB" id="5933722at2"/>
<dbReference type="InterPro" id="IPR050250">
    <property type="entry name" value="Macrolide_Exporter_MacB"/>
</dbReference>
<dbReference type="Proteomes" id="UP000288227">
    <property type="component" value="Unassembled WGS sequence"/>
</dbReference>
<feature type="domain" description="MacB-like periplasmic core" evidence="9">
    <location>
        <begin position="102"/>
        <end position="319"/>
    </location>
</feature>
<feature type="domain" description="ABC3 transporter permease C-terminal" evidence="8">
    <location>
        <begin position="367"/>
        <end position="484"/>
    </location>
</feature>
<keyword evidence="4 7" id="KW-1133">Transmembrane helix</keyword>
<evidence type="ECO:0000313" key="10">
    <source>
        <dbReference type="EMBL" id="GCC51022.1"/>
    </source>
</evidence>
<feature type="transmembrane region" description="Helical" evidence="7">
    <location>
        <begin position="742"/>
        <end position="766"/>
    </location>
</feature>
<dbReference type="AlphaFoldDB" id="A0A401U809"/>
<sequence>MKIEPPKLAQKLFDWYAGFAKVDDLRGDMDEWFYHNAKTKSISIARRIYWKQVLSLIFSYALRKRKRNSQSGIYSSNAISLSMIRNYIKVAMRNLYQYRYFTLLNAFGLAIGMSISLLLISMYGYISTSDNFHTNGDHIYTIISKKTEGFEEGNFASSPIVLAEKLKEEFNDAREVVRVNASFEGEVVREKENIHIHGYFVDQSFLSVFTFPILSGNMESALSKPNTVVLTESAAIKFFGSIDVVGKVIELKEQGSYEITGVLKDYSKNTHFKFEALVSYATLPPTQSLSIDQWTEYRDQFIYVLLKDSAPIKGLQSYLSQIEKNIYSNSSVKVNFSLLALDEIITSDLYNALGPKWETSGFIVFGAIALLILLPACFNYTNISIARALKRSKEIGLRKTMGGVKSQIFFQFITETVVICLISLVGACGLFLLMRDEFQSMLVEASVLDLSITLKTATLFVAFALLTGLMAGLFPAMYFAGLNPIEALKNKVSSRALSGMRIRKGLTIFQFALSFCFILSLIVFGRQYRTLLNFDFGFQKENIVNVNLQEVKPELLKTELEKLSVVQSVSLSSGSPGLSNSTTWVNTTDKDSVQVSQLFIDSDFLENFKLKLILGKNFPEAVSADERYCIVNEQFLINNKIALEDGVGRTLLVDSMEIQIIGVVKNFHYAPPQIPIGNFIFRNNPVYYTQANVLVDVSDVFGTFTMLENSWQKLSDNTKLEAAFFKDELNDSYQVYRLLLKMAGFLGLLAISISILGLLGMVVYTAENRVKEVSIRKVLGASAFGITMLLSRDYLKLIIWSIAIGIPLAIGIYETVFTRIPDYHANLTVLDVVLGAFGLISLGLITIASQTYKTALSNPADTLKTE</sequence>
<gene>
    <name evidence="10" type="ORF">SanaruYs_12420</name>
</gene>
<feature type="transmembrane region" description="Helical" evidence="7">
    <location>
        <begin position="362"/>
        <end position="383"/>
    </location>
</feature>
<comment type="subcellular location">
    <subcellularLocation>
        <location evidence="1">Cell membrane</location>
        <topology evidence="1">Multi-pass membrane protein</topology>
    </subcellularLocation>
</comment>
<evidence type="ECO:0000256" key="7">
    <source>
        <dbReference type="SAM" id="Phobius"/>
    </source>
</evidence>
<organism evidence="10 11">
    <name type="scientific">Chryseotalea sanaruensis</name>
    <dbReference type="NCBI Taxonomy" id="2482724"/>
    <lineage>
        <taxon>Bacteria</taxon>
        <taxon>Pseudomonadati</taxon>
        <taxon>Bacteroidota</taxon>
        <taxon>Cytophagia</taxon>
        <taxon>Cytophagales</taxon>
        <taxon>Chryseotaleaceae</taxon>
        <taxon>Chryseotalea</taxon>
    </lineage>
</organism>
<keyword evidence="3 7" id="KW-0812">Transmembrane</keyword>
<dbReference type="Pfam" id="PF02687">
    <property type="entry name" value="FtsX"/>
    <property type="match status" value="2"/>
</dbReference>
<evidence type="ECO:0000259" key="9">
    <source>
        <dbReference type="Pfam" id="PF12704"/>
    </source>
</evidence>
<keyword evidence="5 7" id="KW-0472">Membrane</keyword>
<keyword evidence="11" id="KW-1185">Reference proteome</keyword>
<evidence type="ECO:0000256" key="2">
    <source>
        <dbReference type="ARBA" id="ARBA00022475"/>
    </source>
</evidence>
<feature type="transmembrane region" description="Helical" evidence="7">
    <location>
        <begin position="459"/>
        <end position="485"/>
    </location>
</feature>
<dbReference type="EMBL" id="BHXQ01000002">
    <property type="protein sequence ID" value="GCC51022.1"/>
    <property type="molecule type" value="Genomic_DNA"/>
</dbReference>
<feature type="domain" description="MacB-like periplasmic core" evidence="9">
    <location>
        <begin position="506"/>
        <end position="677"/>
    </location>
</feature>
<feature type="domain" description="ABC3 transporter permease C-terminal" evidence="8">
    <location>
        <begin position="745"/>
        <end position="855"/>
    </location>
</feature>
<dbReference type="NCBIfam" id="NF038404">
    <property type="entry name" value="perm_prefix_2"/>
    <property type="match status" value="1"/>
</dbReference>
<dbReference type="PANTHER" id="PTHR30572">
    <property type="entry name" value="MEMBRANE COMPONENT OF TRANSPORTER-RELATED"/>
    <property type="match status" value="1"/>
</dbReference>
<evidence type="ECO:0000256" key="5">
    <source>
        <dbReference type="ARBA" id="ARBA00023136"/>
    </source>
</evidence>
<feature type="transmembrane region" description="Helical" evidence="7">
    <location>
        <begin position="797"/>
        <end position="817"/>
    </location>
</feature>
<evidence type="ECO:0000259" key="8">
    <source>
        <dbReference type="Pfam" id="PF02687"/>
    </source>
</evidence>
<feature type="transmembrane region" description="Helical" evidence="7">
    <location>
        <begin position="102"/>
        <end position="126"/>
    </location>
</feature>
<dbReference type="InterPro" id="IPR025857">
    <property type="entry name" value="MacB_PCD"/>
</dbReference>